<gene>
    <name evidence="4" type="ORF">SAMN05421828_11435</name>
</gene>
<dbReference type="Proteomes" id="UP000186308">
    <property type="component" value="Unassembled WGS sequence"/>
</dbReference>
<dbReference type="InterPro" id="IPR038375">
    <property type="entry name" value="NDUFAF7_sf"/>
</dbReference>
<feature type="compositionally biased region" description="Polar residues" evidence="3">
    <location>
        <begin position="208"/>
        <end position="217"/>
    </location>
</feature>
<dbReference type="OrthoDB" id="9794208at2"/>
<accession>A0A8G2CLK3</accession>
<feature type="region of interest" description="Disordered" evidence="3">
    <location>
        <begin position="203"/>
        <end position="223"/>
    </location>
</feature>
<protein>
    <submittedName>
        <fullName evidence="4">SAM-dependent methyltransferase, MidA family</fullName>
    </submittedName>
</protein>
<keyword evidence="1 4" id="KW-0489">Methyltransferase</keyword>
<reference evidence="4 5" key="1">
    <citation type="submission" date="2017-01" db="EMBL/GenBank/DDBJ databases">
        <authorList>
            <person name="Varghese N."/>
            <person name="Submissions S."/>
        </authorList>
    </citation>
    <scope>NUCLEOTIDE SEQUENCE [LARGE SCALE GENOMIC DNA]</scope>
    <source>
        <strain evidence="4 5">ATCC 35905</strain>
    </source>
</reference>
<dbReference type="EMBL" id="FTNE01000014">
    <property type="protein sequence ID" value="SIR04470.1"/>
    <property type="molecule type" value="Genomic_DNA"/>
</dbReference>
<dbReference type="InterPro" id="IPR003788">
    <property type="entry name" value="NDUFAF7"/>
</dbReference>
<dbReference type="SUPFAM" id="SSF53335">
    <property type="entry name" value="S-adenosyl-L-methionine-dependent methyltransferases"/>
    <property type="match status" value="1"/>
</dbReference>
<dbReference type="PANTHER" id="PTHR12049">
    <property type="entry name" value="PROTEIN ARGININE METHYLTRANSFERASE NDUFAF7, MITOCHONDRIAL"/>
    <property type="match status" value="1"/>
</dbReference>
<dbReference type="AlphaFoldDB" id="A0A8G2CLK3"/>
<keyword evidence="5" id="KW-1185">Reference proteome</keyword>
<evidence type="ECO:0000256" key="2">
    <source>
        <dbReference type="ARBA" id="ARBA00022679"/>
    </source>
</evidence>
<evidence type="ECO:0000313" key="5">
    <source>
        <dbReference type="Proteomes" id="UP000186308"/>
    </source>
</evidence>
<comment type="caution">
    <text evidence="4">The sequence shown here is derived from an EMBL/GenBank/DDBJ whole genome shotgun (WGS) entry which is preliminary data.</text>
</comment>
<dbReference type="InterPro" id="IPR029063">
    <property type="entry name" value="SAM-dependent_MTases_sf"/>
</dbReference>
<name>A0A8G2CLK3_ACIRU</name>
<evidence type="ECO:0000256" key="3">
    <source>
        <dbReference type="SAM" id="MobiDB-lite"/>
    </source>
</evidence>
<sequence length="320" mass="35006">MARANAAYYATHDPFVDFATSPEISQVFGELIGLWAALAWQTMGAPRDILLVEAGPGNGTLMNDALRAIGRAVPAFRSALSLHFIEISPRLILNLKQKHPEATFHTDLTTLPKGPMIFLANEFLDALPIRQFIRRPDGWMERHVGDSRFVERPTDFIMPDETYGTIYERSPTAEAFVTTLADRLFQSTGAALMIDYGPMQSGPGESLQAISNRQPVSPTCDPGSTDLTAHVDFERLVNAIGRTGAKAWGPVAQGHFLTTLGIHERTNQLGRHAPMEQTLNLIAASQRLTAPEAMGSLFKAIAISHPSIQHLAGFSSWSEC</sequence>
<evidence type="ECO:0000256" key="1">
    <source>
        <dbReference type="ARBA" id="ARBA00022603"/>
    </source>
</evidence>
<dbReference type="PANTHER" id="PTHR12049:SF7">
    <property type="entry name" value="PROTEIN ARGININE METHYLTRANSFERASE NDUFAF7, MITOCHONDRIAL"/>
    <property type="match status" value="1"/>
</dbReference>
<dbReference type="GO" id="GO:0035243">
    <property type="term" value="F:protein-arginine omega-N symmetric methyltransferase activity"/>
    <property type="evidence" value="ECO:0007669"/>
    <property type="project" value="TreeGrafter"/>
</dbReference>
<organism evidence="4 5">
    <name type="scientific">Acidiphilium rubrum</name>
    <dbReference type="NCBI Taxonomy" id="526"/>
    <lineage>
        <taxon>Bacteria</taxon>
        <taxon>Pseudomonadati</taxon>
        <taxon>Pseudomonadota</taxon>
        <taxon>Alphaproteobacteria</taxon>
        <taxon>Acetobacterales</taxon>
        <taxon>Acidocellaceae</taxon>
        <taxon>Acidiphilium</taxon>
    </lineage>
</organism>
<evidence type="ECO:0000313" key="4">
    <source>
        <dbReference type="EMBL" id="SIR04470.1"/>
    </source>
</evidence>
<dbReference type="Gene3D" id="3.40.50.12710">
    <property type="match status" value="1"/>
</dbReference>
<keyword evidence="2 4" id="KW-0808">Transferase</keyword>
<dbReference type="GO" id="GO:0032259">
    <property type="term" value="P:methylation"/>
    <property type="evidence" value="ECO:0007669"/>
    <property type="project" value="UniProtKB-KW"/>
</dbReference>
<proteinExistence type="predicted"/>
<dbReference type="Pfam" id="PF02636">
    <property type="entry name" value="Methyltransf_28"/>
    <property type="match status" value="1"/>
</dbReference>